<keyword evidence="2" id="KW-1185">Reference proteome</keyword>
<comment type="caution">
    <text evidence="1">The sequence shown here is derived from an EMBL/GenBank/DDBJ whole genome shotgun (WGS) entry which is preliminary data.</text>
</comment>
<dbReference type="Proteomes" id="UP001157911">
    <property type="component" value="Unassembled WGS sequence"/>
</dbReference>
<evidence type="ECO:0000313" key="1">
    <source>
        <dbReference type="EMBL" id="SMP08819.1"/>
    </source>
</evidence>
<organism evidence="1 2">
    <name type="scientific">Desulfurobacterium pacificum</name>
    <dbReference type="NCBI Taxonomy" id="240166"/>
    <lineage>
        <taxon>Bacteria</taxon>
        <taxon>Pseudomonadati</taxon>
        <taxon>Aquificota</taxon>
        <taxon>Aquificia</taxon>
        <taxon>Desulfurobacteriales</taxon>
        <taxon>Desulfurobacteriaceae</taxon>
        <taxon>Desulfurobacterium</taxon>
    </lineage>
</organism>
<name>A0ABY1NG55_9BACT</name>
<proteinExistence type="predicted"/>
<protein>
    <submittedName>
        <fullName evidence="1">Uncharacterized protein</fullName>
    </submittedName>
</protein>
<gene>
    <name evidence="1" type="ORF">SAMN06265339_0655</name>
</gene>
<sequence>MHGALITVNCAYSKGITEEKLAELLKKQEFPEEYPYNEQVEVFFSEVPVSAVVSFCRKYGITMEELRRYYERFIKPNFRNKELEELWSIL</sequence>
<accession>A0ABY1NG55</accession>
<reference evidence="1 2" key="1">
    <citation type="submission" date="2017-05" db="EMBL/GenBank/DDBJ databases">
        <authorList>
            <person name="Varghese N."/>
            <person name="Submissions S."/>
        </authorList>
    </citation>
    <scope>NUCLEOTIDE SEQUENCE [LARGE SCALE GENOMIC DNA]</scope>
    <source>
        <strain evidence="1 2">DSM 15522</strain>
    </source>
</reference>
<evidence type="ECO:0000313" key="2">
    <source>
        <dbReference type="Proteomes" id="UP001157911"/>
    </source>
</evidence>
<dbReference type="EMBL" id="FXUB01000001">
    <property type="protein sequence ID" value="SMP08819.1"/>
    <property type="molecule type" value="Genomic_DNA"/>
</dbReference>